<keyword evidence="3" id="KW-0540">Nuclease</keyword>
<evidence type="ECO:0000256" key="3">
    <source>
        <dbReference type="ARBA" id="ARBA00022722"/>
    </source>
</evidence>
<reference evidence="7" key="2">
    <citation type="journal article" date="2022" name="Microbiol. Resour. Announc.">
        <title>Metagenome Sequencing to Explore Phylogenomics of Terrestrial Cyanobacteria.</title>
        <authorList>
            <person name="Ward R.D."/>
            <person name="Stajich J.E."/>
            <person name="Johansen J.R."/>
            <person name="Huntemann M."/>
            <person name="Clum A."/>
            <person name="Foster B."/>
            <person name="Foster B."/>
            <person name="Roux S."/>
            <person name="Palaniappan K."/>
            <person name="Varghese N."/>
            <person name="Mukherjee S."/>
            <person name="Reddy T.B.K."/>
            <person name="Daum C."/>
            <person name="Copeland A."/>
            <person name="Chen I.A."/>
            <person name="Ivanova N.N."/>
            <person name="Kyrpides N.C."/>
            <person name="Shapiro N."/>
            <person name="Eloe-Fadrosh E.A."/>
            <person name="Pietrasiak N."/>
        </authorList>
    </citation>
    <scope>NUCLEOTIDE SEQUENCE</scope>
    <source>
        <strain evidence="7">CPER-KK1</strain>
    </source>
</reference>
<proteinExistence type="inferred from homology"/>
<dbReference type="InterPro" id="IPR008201">
    <property type="entry name" value="HepT-like"/>
</dbReference>
<evidence type="ECO:0000256" key="1">
    <source>
        <dbReference type="ARBA" id="ARBA00022553"/>
    </source>
</evidence>
<dbReference type="GO" id="GO:0110001">
    <property type="term" value="C:toxin-antitoxin complex"/>
    <property type="evidence" value="ECO:0007669"/>
    <property type="project" value="InterPro"/>
</dbReference>
<dbReference type="PANTHER" id="PTHR34139">
    <property type="entry name" value="UPF0331 PROTEIN MJ0127"/>
    <property type="match status" value="1"/>
</dbReference>
<organism evidence="7 8">
    <name type="scientific">Symplocastrum torsivum CPER-KK1</name>
    <dbReference type="NCBI Taxonomy" id="450513"/>
    <lineage>
        <taxon>Bacteria</taxon>
        <taxon>Bacillati</taxon>
        <taxon>Cyanobacteriota</taxon>
        <taxon>Cyanophyceae</taxon>
        <taxon>Oscillatoriophycideae</taxon>
        <taxon>Oscillatoriales</taxon>
        <taxon>Microcoleaceae</taxon>
        <taxon>Symplocastrum</taxon>
    </lineage>
</organism>
<evidence type="ECO:0000256" key="4">
    <source>
        <dbReference type="ARBA" id="ARBA00022741"/>
    </source>
</evidence>
<dbReference type="GO" id="GO:0004540">
    <property type="term" value="F:RNA nuclease activity"/>
    <property type="evidence" value="ECO:0007669"/>
    <property type="project" value="InterPro"/>
</dbReference>
<dbReference type="GO" id="GO:0016787">
    <property type="term" value="F:hydrolase activity"/>
    <property type="evidence" value="ECO:0007669"/>
    <property type="project" value="UniProtKB-KW"/>
</dbReference>
<dbReference type="Proteomes" id="UP000753908">
    <property type="component" value="Unassembled WGS sequence"/>
</dbReference>
<keyword evidence="5" id="KW-0378">Hydrolase</keyword>
<keyword evidence="2" id="KW-1277">Toxin-antitoxin system</keyword>
<evidence type="ECO:0000256" key="6">
    <source>
        <dbReference type="ARBA" id="ARBA00024207"/>
    </source>
</evidence>
<dbReference type="Gene3D" id="1.20.120.580">
    <property type="entry name" value="bsu32300-like"/>
    <property type="match status" value="1"/>
</dbReference>
<dbReference type="GO" id="GO:0000166">
    <property type="term" value="F:nucleotide binding"/>
    <property type="evidence" value="ECO:0007669"/>
    <property type="project" value="UniProtKB-KW"/>
</dbReference>
<gene>
    <name evidence="7" type="ORF">KME25_08615</name>
</gene>
<accession>A0A951PJ13</accession>
<comment type="similarity">
    <text evidence="6">Belongs to the HepT RNase toxin family.</text>
</comment>
<protein>
    <submittedName>
        <fullName evidence="7">DUF86 domain-containing protein</fullName>
    </submittedName>
</protein>
<dbReference type="AlphaFoldDB" id="A0A951PJ13"/>
<evidence type="ECO:0000313" key="7">
    <source>
        <dbReference type="EMBL" id="MBW4544491.1"/>
    </source>
</evidence>
<reference evidence="7" key="1">
    <citation type="submission" date="2021-05" db="EMBL/GenBank/DDBJ databases">
        <authorList>
            <person name="Pietrasiak N."/>
            <person name="Ward R."/>
            <person name="Stajich J.E."/>
            <person name="Kurbessoian T."/>
        </authorList>
    </citation>
    <scope>NUCLEOTIDE SEQUENCE</scope>
    <source>
        <strain evidence="7">CPER-KK1</strain>
    </source>
</reference>
<evidence type="ECO:0000256" key="5">
    <source>
        <dbReference type="ARBA" id="ARBA00022801"/>
    </source>
</evidence>
<dbReference type="InterPro" id="IPR037038">
    <property type="entry name" value="HepT-like_sf"/>
</dbReference>
<dbReference type="PANTHER" id="PTHR34139:SF1">
    <property type="entry name" value="RNASE MJ1380-RELATED"/>
    <property type="match status" value="1"/>
</dbReference>
<sequence length="113" mass="13154">MRREPERLQDILDAIVAIERYASLGRQAFDEQELIQVWVIHHLQIIGEAASSLFGDLMNRYSEVPWAQIVAFRNILVHEYFRLSLNLVWAIVQNNLPPLKVTVERMLQELGEA</sequence>
<comment type="caution">
    <text evidence="7">The sequence shown here is derived from an EMBL/GenBank/DDBJ whole genome shotgun (WGS) entry which is preliminary data.</text>
</comment>
<dbReference type="Pfam" id="PF01934">
    <property type="entry name" value="HepT-like"/>
    <property type="match status" value="1"/>
</dbReference>
<name>A0A951PJ13_9CYAN</name>
<evidence type="ECO:0000313" key="8">
    <source>
        <dbReference type="Proteomes" id="UP000753908"/>
    </source>
</evidence>
<keyword evidence="4" id="KW-0547">Nucleotide-binding</keyword>
<keyword evidence="1" id="KW-0597">Phosphoprotein</keyword>
<dbReference type="EMBL" id="JAHHIF010000009">
    <property type="protein sequence ID" value="MBW4544491.1"/>
    <property type="molecule type" value="Genomic_DNA"/>
</dbReference>
<evidence type="ECO:0000256" key="2">
    <source>
        <dbReference type="ARBA" id="ARBA00022649"/>
    </source>
</evidence>
<dbReference type="InterPro" id="IPR051813">
    <property type="entry name" value="HepT_RNase_toxin"/>
</dbReference>